<evidence type="ECO:0000259" key="1">
    <source>
        <dbReference type="Pfam" id="PF01402"/>
    </source>
</evidence>
<dbReference type="InterPro" id="IPR010985">
    <property type="entry name" value="Ribbon_hlx_hlx"/>
</dbReference>
<evidence type="ECO:0000313" key="2">
    <source>
        <dbReference type="EMBL" id="RLE12474.1"/>
    </source>
</evidence>
<dbReference type="InterPro" id="IPR013321">
    <property type="entry name" value="Arc_rbn_hlx_hlx"/>
</dbReference>
<accession>A0A662D9N4</accession>
<dbReference type="Gene3D" id="1.10.1220.10">
    <property type="entry name" value="Met repressor-like"/>
    <property type="match status" value="1"/>
</dbReference>
<dbReference type="SUPFAM" id="SSF47598">
    <property type="entry name" value="Ribbon-helix-helix"/>
    <property type="match status" value="1"/>
</dbReference>
<dbReference type="AlphaFoldDB" id="A0A662D9N4"/>
<dbReference type="CDD" id="cd22231">
    <property type="entry name" value="RHH_NikR_HicB-like"/>
    <property type="match status" value="1"/>
</dbReference>
<reference evidence="2 3" key="1">
    <citation type="submission" date="2018-06" db="EMBL/GenBank/DDBJ databases">
        <title>Extensive metabolic versatility and redundancy in microbially diverse, dynamic hydrothermal sediments.</title>
        <authorList>
            <person name="Dombrowski N."/>
            <person name="Teske A."/>
            <person name="Baker B.J."/>
        </authorList>
    </citation>
    <scope>NUCLEOTIDE SEQUENCE [LARGE SCALE GENOMIC DNA]</scope>
    <source>
        <strain evidence="2">B19_G9</strain>
    </source>
</reference>
<dbReference type="Pfam" id="PF01402">
    <property type="entry name" value="RHH_1"/>
    <property type="match status" value="1"/>
</dbReference>
<gene>
    <name evidence="2" type="ORF">DRI96_04475</name>
</gene>
<proteinExistence type="predicted"/>
<comment type="caution">
    <text evidence="2">The sequence shown here is derived from an EMBL/GenBank/DDBJ whole genome shotgun (WGS) entry which is preliminary data.</text>
</comment>
<name>A0A662D9N4_UNCAE</name>
<dbReference type="InterPro" id="IPR002145">
    <property type="entry name" value="CopG"/>
</dbReference>
<dbReference type="GO" id="GO:0006355">
    <property type="term" value="P:regulation of DNA-templated transcription"/>
    <property type="evidence" value="ECO:0007669"/>
    <property type="project" value="InterPro"/>
</dbReference>
<dbReference type="Proteomes" id="UP000267654">
    <property type="component" value="Unassembled WGS sequence"/>
</dbReference>
<evidence type="ECO:0000313" key="3">
    <source>
        <dbReference type="Proteomes" id="UP000267654"/>
    </source>
</evidence>
<sequence>MGRTTKTISLSLSPEMAEKIEKLMKKEGRTRSELIREALRRYVEEQEWKEIYRYGEMKAREKGVMEKDVDRIIHEYREEKN</sequence>
<protein>
    <submittedName>
        <fullName evidence="2">CopG family transcriptional regulator</fullName>
    </submittedName>
</protein>
<dbReference type="EMBL" id="QMQB01000155">
    <property type="protein sequence ID" value="RLE12474.1"/>
    <property type="molecule type" value="Genomic_DNA"/>
</dbReference>
<feature type="domain" description="Ribbon-helix-helix protein CopG" evidence="1">
    <location>
        <begin position="6"/>
        <end position="45"/>
    </location>
</feature>
<organism evidence="2 3">
    <name type="scientific">Aerophobetes bacterium</name>
    <dbReference type="NCBI Taxonomy" id="2030807"/>
    <lineage>
        <taxon>Bacteria</taxon>
        <taxon>Candidatus Aerophobota</taxon>
    </lineage>
</organism>